<gene>
    <name evidence="4" type="primary">LOC111005394</name>
</gene>
<protein>
    <recommendedName>
        <fullName evidence="1">HVA22-like protein</fullName>
    </recommendedName>
</protein>
<sequence length="248" mass="28107">MFGDFITRCLLMAFGYAYPAFECYKTLERNNRNLDVESLRFWCKYWIIVAIFTVFERISDILIAWLPVYGEMKLVFLVYLWHPKTRGSGHLYGTMLQPYLVKNEAEIERMLVELKVRAWDLAYLFCTNFSEMAHSTFFKVLKYAADFQSSKFKNSPWKIDQQPPMESPPPPNKLPSFSARAGVQTADSQRAAAASGVGGGVADSETADAADGGQSPDFCEAQDNEQDKPASPYPPGVRTRLRRVKPLS</sequence>
<dbReference type="Proteomes" id="UP000504603">
    <property type="component" value="Unplaced"/>
</dbReference>
<proteinExistence type="inferred from homology"/>
<evidence type="ECO:0000313" key="4">
    <source>
        <dbReference type="RefSeq" id="XP_022132565.1"/>
    </source>
</evidence>
<evidence type="ECO:0000313" key="3">
    <source>
        <dbReference type="Proteomes" id="UP000504603"/>
    </source>
</evidence>
<dbReference type="Pfam" id="PF03134">
    <property type="entry name" value="TB2_DP1_HVA22"/>
    <property type="match status" value="1"/>
</dbReference>
<dbReference type="PANTHER" id="PTHR12300">
    <property type="entry name" value="HVA22-LIKE PROTEINS"/>
    <property type="match status" value="1"/>
</dbReference>
<dbReference type="InterPro" id="IPR004345">
    <property type="entry name" value="TB2_DP1_HVA22"/>
</dbReference>
<evidence type="ECO:0000256" key="1">
    <source>
        <dbReference type="RuleBase" id="RU362006"/>
    </source>
</evidence>
<dbReference type="AlphaFoldDB" id="A0A6J1BST5"/>
<keyword evidence="3" id="KW-1185">Reference proteome</keyword>
<name>A0A6J1BST5_MOMCH</name>
<comment type="similarity">
    <text evidence="1">Belongs to the DP1 family.</text>
</comment>
<dbReference type="GO" id="GO:0016020">
    <property type="term" value="C:membrane"/>
    <property type="evidence" value="ECO:0007669"/>
    <property type="project" value="UniProtKB-SubCell"/>
</dbReference>
<evidence type="ECO:0000256" key="2">
    <source>
        <dbReference type="SAM" id="MobiDB-lite"/>
    </source>
</evidence>
<dbReference type="PANTHER" id="PTHR12300:SF162">
    <property type="entry name" value="HVA22-LIKE PROTEIN J"/>
    <property type="match status" value="1"/>
</dbReference>
<dbReference type="KEGG" id="mcha:111005394"/>
<feature type="region of interest" description="Disordered" evidence="2">
    <location>
        <begin position="154"/>
        <end position="248"/>
    </location>
</feature>
<feature type="compositionally biased region" description="Basic residues" evidence="2">
    <location>
        <begin position="239"/>
        <end position="248"/>
    </location>
</feature>
<dbReference type="RefSeq" id="XP_022132565.1">
    <property type="nucleotide sequence ID" value="XM_022276873.1"/>
</dbReference>
<organism evidence="3 4">
    <name type="scientific">Momordica charantia</name>
    <name type="common">Bitter gourd</name>
    <name type="synonym">Balsam pear</name>
    <dbReference type="NCBI Taxonomy" id="3673"/>
    <lineage>
        <taxon>Eukaryota</taxon>
        <taxon>Viridiplantae</taxon>
        <taxon>Streptophyta</taxon>
        <taxon>Embryophyta</taxon>
        <taxon>Tracheophyta</taxon>
        <taxon>Spermatophyta</taxon>
        <taxon>Magnoliopsida</taxon>
        <taxon>eudicotyledons</taxon>
        <taxon>Gunneridae</taxon>
        <taxon>Pentapetalae</taxon>
        <taxon>rosids</taxon>
        <taxon>fabids</taxon>
        <taxon>Cucurbitales</taxon>
        <taxon>Cucurbitaceae</taxon>
        <taxon>Momordiceae</taxon>
        <taxon>Momordica</taxon>
    </lineage>
</organism>
<reference evidence="4" key="1">
    <citation type="submission" date="2025-08" db="UniProtKB">
        <authorList>
            <consortium name="RefSeq"/>
        </authorList>
    </citation>
    <scope>IDENTIFICATION</scope>
    <source>
        <strain evidence="4">OHB3-1</strain>
    </source>
</reference>
<dbReference type="GeneID" id="111005394"/>
<comment type="subcellular location">
    <subcellularLocation>
        <location evidence="1">Membrane</location>
        <topology evidence="1">Multi-pass membrane protein</topology>
    </subcellularLocation>
</comment>
<accession>A0A6J1BST5</accession>
<dbReference type="OrthoDB" id="434647at2759"/>